<dbReference type="PANTHER" id="PTHR23428">
    <property type="entry name" value="HISTONE H2B"/>
    <property type="match status" value="1"/>
</dbReference>
<dbReference type="GO" id="GO:0030527">
    <property type="term" value="F:structural constituent of chromatin"/>
    <property type="evidence" value="ECO:0007669"/>
    <property type="project" value="InterPro"/>
</dbReference>
<dbReference type="Proteomes" id="UP000694388">
    <property type="component" value="Unplaced"/>
</dbReference>
<evidence type="ECO:0000313" key="4">
    <source>
        <dbReference type="Proteomes" id="UP000694388"/>
    </source>
</evidence>
<evidence type="ECO:0000256" key="1">
    <source>
        <dbReference type="ARBA" id="ARBA00006846"/>
    </source>
</evidence>
<accession>A0A8C4Q1W0</accession>
<dbReference type="AlphaFoldDB" id="A0A8C4Q1W0"/>
<keyword evidence="4" id="KW-1185">Reference proteome</keyword>
<dbReference type="Ensembl" id="ENSEBUT00000009272.1">
    <property type="protein sequence ID" value="ENSEBUP00000008761.1"/>
    <property type="gene ID" value="ENSEBUG00000005661.1"/>
</dbReference>
<dbReference type="SUPFAM" id="SSF47113">
    <property type="entry name" value="Histone-fold"/>
    <property type="match status" value="1"/>
</dbReference>
<comment type="similarity">
    <text evidence="1">Belongs to the histone H2B family.</text>
</comment>
<dbReference type="InterPro" id="IPR000558">
    <property type="entry name" value="Histone_H2B"/>
</dbReference>
<sequence>MQRHPVEVAEAVAVKVILQPDTGVSSNMMSIMKPFLNDILERIVSETSYNKRSTITSREIQRAVHLLLPGDPKGHPNPAQHDLVYVGWCIPTYSW</sequence>
<dbReference type="GO" id="GO:0003677">
    <property type="term" value="F:DNA binding"/>
    <property type="evidence" value="ECO:0007669"/>
    <property type="project" value="InterPro"/>
</dbReference>
<reference evidence="3" key="2">
    <citation type="submission" date="2025-09" db="UniProtKB">
        <authorList>
            <consortium name="Ensembl"/>
        </authorList>
    </citation>
    <scope>IDENTIFICATION</scope>
</reference>
<reference evidence="3" key="1">
    <citation type="submission" date="2025-08" db="UniProtKB">
        <authorList>
            <consortium name="Ensembl"/>
        </authorList>
    </citation>
    <scope>IDENTIFICATION</scope>
</reference>
<protein>
    <recommendedName>
        <fullName evidence="2">Core Histone H2A/H2B/H3 domain-containing protein</fullName>
    </recommendedName>
</protein>
<evidence type="ECO:0000259" key="2">
    <source>
        <dbReference type="Pfam" id="PF00125"/>
    </source>
</evidence>
<dbReference type="Gene3D" id="1.10.20.10">
    <property type="entry name" value="Histone, subunit A"/>
    <property type="match status" value="1"/>
</dbReference>
<evidence type="ECO:0000313" key="3">
    <source>
        <dbReference type="Ensembl" id="ENSEBUP00000008761.1"/>
    </source>
</evidence>
<dbReference type="InterPro" id="IPR009072">
    <property type="entry name" value="Histone-fold"/>
</dbReference>
<dbReference type="SMART" id="SM00427">
    <property type="entry name" value="H2B"/>
    <property type="match status" value="1"/>
</dbReference>
<organism evidence="3 4">
    <name type="scientific">Eptatretus burgeri</name>
    <name type="common">Inshore hagfish</name>
    <dbReference type="NCBI Taxonomy" id="7764"/>
    <lineage>
        <taxon>Eukaryota</taxon>
        <taxon>Metazoa</taxon>
        <taxon>Chordata</taxon>
        <taxon>Craniata</taxon>
        <taxon>Vertebrata</taxon>
        <taxon>Cyclostomata</taxon>
        <taxon>Myxini</taxon>
        <taxon>Myxiniformes</taxon>
        <taxon>Myxinidae</taxon>
        <taxon>Eptatretinae</taxon>
        <taxon>Eptatretus</taxon>
    </lineage>
</organism>
<name>A0A8C4Q1W0_EPTBU</name>
<dbReference type="Pfam" id="PF00125">
    <property type="entry name" value="Histone"/>
    <property type="match status" value="1"/>
</dbReference>
<dbReference type="InterPro" id="IPR007125">
    <property type="entry name" value="H2A/H2B/H3"/>
</dbReference>
<proteinExistence type="inferred from homology"/>
<dbReference type="GO" id="GO:0000786">
    <property type="term" value="C:nucleosome"/>
    <property type="evidence" value="ECO:0007669"/>
    <property type="project" value="InterPro"/>
</dbReference>
<dbReference type="GO" id="GO:0046982">
    <property type="term" value="F:protein heterodimerization activity"/>
    <property type="evidence" value="ECO:0007669"/>
    <property type="project" value="InterPro"/>
</dbReference>
<feature type="domain" description="Core Histone H2A/H2B/H3" evidence="2">
    <location>
        <begin position="20"/>
        <end position="66"/>
    </location>
</feature>